<keyword evidence="6" id="KW-0040">ANK repeat</keyword>
<evidence type="ECO:0000256" key="7">
    <source>
        <dbReference type="SAM" id="Phobius"/>
    </source>
</evidence>
<dbReference type="PROSITE" id="PS50088">
    <property type="entry name" value="ANK_REPEAT"/>
    <property type="match status" value="1"/>
</dbReference>
<dbReference type="OrthoDB" id="420091at2759"/>
<sequence length="1287" mass="142283">MAPTRALRCGNIKAEPGSQSLIETLNLTAAKLPLVGCRARVEGHQKQQKDGSPGEPLAEAQICSTVANDRVCIPSINTETGLVHADISRLVLVDDVESPAIMIKVYFQFDTPKVRLLVKYYDPLATKRRNISMYFAALLDDEDFYVEWQGEAVLLDTSQVWVDFRECNESDLARSDDVRVDGCKFTKVFHFIMKRRSVCKIALSGEKMAFYDICGGPWSTSLARVTMDKWIPRTLISGTVRSTNKQSVFRRDAEISMVQFRDWIYVDIFPEFRHLFTREVVVDIAEFCPYRSGLFSLVRHQMLDSLGMPAGFQILEALVRLSVLQALFDNSKEVCLATDPKSSLFSMDLFTYFVDKMIVASNTLDDLVTCVHRKGRSFKPFSSSQCRGSASFHLLPVFAQKRERPDVNAGYSATRSEGNLKVHVDAITALHNACEAGCPVCVQLLLDHGANKEAVTDMKAFPAWFDASIHPWMYEALTDFREKGHKQFRYPVLVNVRPIHLAAKRQCKQCVEQLMQHQVDINQAARLGYEHSYYQRSSKTGSYEQVNMIGADACFLKPLDLALAFGTLEMVSLFVGAGADMTSITVDSKAKLLNNADFLKRLDIVNATQKALQIGRCQHWKLADAKGEKKLSPGLLLHLFYGTLHEAAAVIEETVRQKQEEFLHAVKEELVRVGHWYKDQVTALEAEVRRLSGEDGPGVGDAALTNLANQGPADIEKLHLKAVRLTEFVLLNVEALRKIVKKMDKQCGTSWQKVFVERDLKDSPLATNSAQPFNGERARACRRALEELVSPERLQEMRSRAMESGGVGLSTMPWSWRRTLVAVALAGAALKWSAFRLPDEPKCQRCLGLMIFTMLMWVLEAAPFEATAMLVAPLAVWLDVMEGDRHEQAKLLLAAVFNDSLYLVLSGFVMSSIFSKCQLELRAAALLQSWLGRRPKCFMLAIMILGVFLSALLSNVTAPLLMVEVLKPLIRDLPTDSRYSRALLLGLAFSCNVGGMMTPISSPQNVASLEALRQHGKNITWGEWLCLSVPFCFLAVVMAWLILLLVYQFDVSADEAARSARKGDSSSRGIPPVVFDREDMSYEKLLLFVGAIVTLVAFASAQAAATFGGTSSIALLFVAICMGTGGISRQTFNSYSWHLLFLIGGGSALGLAVRQSGLLKLVTEVVRSGLSSSPWQLVAELMLVLVGATTFVSHTVAALVLMPLVVELGEDAGVERLAVLLGAFACSAACALPMTSFPNVNSLIAVDDRGKPWLSVKHFLMAGIPTTLALTLLLISAGYKLGVWVLS</sequence>
<comment type="subcellular location">
    <subcellularLocation>
        <location evidence="1">Membrane</location>
        <topology evidence="1">Multi-pass membrane protein</topology>
    </subcellularLocation>
</comment>
<feature type="repeat" description="ANK" evidence="6">
    <location>
        <begin position="425"/>
        <end position="457"/>
    </location>
</feature>
<comment type="caution">
    <text evidence="9">The sequence shown here is derived from an EMBL/GenBank/DDBJ whole genome shotgun (WGS) entry which is preliminary data.</text>
</comment>
<feature type="transmembrane region" description="Helical" evidence="7">
    <location>
        <begin position="1021"/>
        <end position="1047"/>
    </location>
</feature>
<dbReference type="Gene3D" id="1.25.40.20">
    <property type="entry name" value="Ankyrin repeat-containing domain"/>
    <property type="match status" value="1"/>
</dbReference>
<dbReference type="EMBL" id="LSRX01000920">
    <property type="protein sequence ID" value="OLP86362.1"/>
    <property type="molecule type" value="Genomic_DNA"/>
</dbReference>
<dbReference type="SMART" id="SM00248">
    <property type="entry name" value="ANK"/>
    <property type="match status" value="3"/>
</dbReference>
<dbReference type="Pfam" id="PF03600">
    <property type="entry name" value="CitMHS"/>
    <property type="match status" value="1"/>
</dbReference>
<feature type="transmembrane region" description="Helical" evidence="7">
    <location>
        <begin position="847"/>
        <end position="880"/>
    </location>
</feature>
<dbReference type="GO" id="GO:0006797">
    <property type="term" value="P:polyphosphate metabolic process"/>
    <property type="evidence" value="ECO:0007669"/>
    <property type="project" value="TreeGrafter"/>
</dbReference>
<evidence type="ECO:0000256" key="4">
    <source>
        <dbReference type="ARBA" id="ARBA00022989"/>
    </source>
</evidence>
<dbReference type="GO" id="GO:0006817">
    <property type="term" value="P:phosphate ion transport"/>
    <property type="evidence" value="ECO:0007669"/>
    <property type="project" value="TreeGrafter"/>
</dbReference>
<dbReference type="PROSITE" id="PS51382">
    <property type="entry name" value="SPX"/>
    <property type="match status" value="1"/>
</dbReference>
<feature type="transmembrane region" description="Helical" evidence="7">
    <location>
        <begin position="982"/>
        <end position="1001"/>
    </location>
</feature>
<feature type="transmembrane region" description="Helical" evidence="7">
    <location>
        <begin position="1258"/>
        <end position="1279"/>
    </location>
</feature>
<keyword evidence="2" id="KW-0813">Transport</keyword>
<feature type="transmembrane region" description="Helical" evidence="7">
    <location>
        <begin position="1181"/>
        <end position="1205"/>
    </location>
</feature>
<feature type="transmembrane region" description="Helical" evidence="7">
    <location>
        <begin position="938"/>
        <end position="961"/>
    </location>
</feature>
<dbReference type="Proteomes" id="UP000186817">
    <property type="component" value="Unassembled WGS sequence"/>
</dbReference>
<keyword evidence="10" id="KW-1185">Reference proteome</keyword>
<dbReference type="Pfam" id="PF00023">
    <property type="entry name" value="Ank"/>
    <property type="match status" value="1"/>
</dbReference>
<dbReference type="InterPro" id="IPR036770">
    <property type="entry name" value="Ankyrin_rpt-contain_sf"/>
</dbReference>
<dbReference type="GO" id="GO:0005886">
    <property type="term" value="C:plasma membrane"/>
    <property type="evidence" value="ECO:0007669"/>
    <property type="project" value="TreeGrafter"/>
</dbReference>
<keyword evidence="5 7" id="KW-0472">Membrane</keyword>
<dbReference type="PANTHER" id="PTHR10283">
    <property type="entry name" value="SOLUTE CARRIER FAMILY 13 MEMBER"/>
    <property type="match status" value="1"/>
</dbReference>
<gene>
    <name evidence="9" type="ORF">AK812_SmicGene32551</name>
</gene>
<evidence type="ECO:0000313" key="9">
    <source>
        <dbReference type="EMBL" id="OLP86362.1"/>
    </source>
</evidence>
<dbReference type="PANTHER" id="PTHR10283:SF92">
    <property type="entry name" value="LOW-AFFINITY PHOSPHATE TRANSPORTER PHO91"/>
    <property type="match status" value="1"/>
</dbReference>
<accession>A0A1Q9CTU7</accession>
<feature type="transmembrane region" description="Helical" evidence="7">
    <location>
        <begin position="892"/>
        <end position="914"/>
    </location>
</feature>
<organism evidence="9 10">
    <name type="scientific">Symbiodinium microadriaticum</name>
    <name type="common">Dinoflagellate</name>
    <name type="synonym">Zooxanthella microadriatica</name>
    <dbReference type="NCBI Taxonomy" id="2951"/>
    <lineage>
        <taxon>Eukaryota</taxon>
        <taxon>Sar</taxon>
        <taxon>Alveolata</taxon>
        <taxon>Dinophyceae</taxon>
        <taxon>Suessiales</taxon>
        <taxon>Symbiodiniaceae</taxon>
        <taxon>Symbiodinium</taxon>
    </lineage>
</organism>
<dbReference type="PROSITE" id="PS50297">
    <property type="entry name" value="ANK_REP_REGION"/>
    <property type="match status" value="1"/>
</dbReference>
<evidence type="ECO:0000256" key="2">
    <source>
        <dbReference type="ARBA" id="ARBA00022448"/>
    </source>
</evidence>
<evidence type="ECO:0000259" key="8">
    <source>
        <dbReference type="PROSITE" id="PS51382"/>
    </source>
</evidence>
<dbReference type="SUPFAM" id="SSF48403">
    <property type="entry name" value="Ankyrin repeat"/>
    <property type="match status" value="1"/>
</dbReference>
<evidence type="ECO:0000256" key="6">
    <source>
        <dbReference type="PROSITE-ProRule" id="PRU00023"/>
    </source>
</evidence>
<keyword evidence="3 7" id="KW-0812">Transmembrane</keyword>
<feature type="transmembrane region" description="Helical" evidence="7">
    <location>
        <begin position="1135"/>
        <end position="1153"/>
    </location>
</feature>
<evidence type="ECO:0000256" key="3">
    <source>
        <dbReference type="ARBA" id="ARBA00022692"/>
    </source>
</evidence>
<feature type="transmembrane region" description="Helical" evidence="7">
    <location>
        <begin position="1217"/>
        <end position="1238"/>
    </location>
</feature>
<reference evidence="9 10" key="1">
    <citation type="submission" date="2016-02" db="EMBL/GenBank/DDBJ databases">
        <title>Genome analysis of coral dinoflagellate symbionts highlights evolutionary adaptations to a symbiotic lifestyle.</title>
        <authorList>
            <person name="Aranda M."/>
            <person name="Li Y."/>
            <person name="Liew Y.J."/>
            <person name="Baumgarten S."/>
            <person name="Simakov O."/>
            <person name="Wilson M."/>
            <person name="Piel J."/>
            <person name="Ashoor H."/>
            <person name="Bougouffa S."/>
            <person name="Bajic V.B."/>
            <person name="Ryu T."/>
            <person name="Ravasi T."/>
            <person name="Bayer T."/>
            <person name="Micklem G."/>
            <person name="Kim H."/>
            <person name="Bhak J."/>
            <person name="Lajeunesse T.C."/>
            <person name="Voolstra C.R."/>
        </authorList>
    </citation>
    <scope>NUCLEOTIDE SEQUENCE [LARGE SCALE GENOMIC DNA]</scope>
    <source>
        <strain evidence="9 10">CCMP2467</strain>
    </source>
</reference>
<feature type="transmembrane region" description="Helical" evidence="7">
    <location>
        <begin position="1085"/>
        <end position="1105"/>
    </location>
</feature>
<protein>
    <submittedName>
        <fullName evidence="9">Putative transporter C3B8.04c</fullName>
    </submittedName>
</protein>
<keyword evidence="4 7" id="KW-1133">Transmembrane helix</keyword>
<proteinExistence type="predicted"/>
<feature type="transmembrane region" description="Helical" evidence="7">
    <location>
        <begin position="1111"/>
        <end position="1128"/>
    </location>
</feature>
<evidence type="ECO:0000313" key="10">
    <source>
        <dbReference type="Proteomes" id="UP000186817"/>
    </source>
</evidence>
<evidence type="ECO:0000256" key="1">
    <source>
        <dbReference type="ARBA" id="ARBA00004141"/>
    </source>
</evidence>
<dbReference type="InterPro" id="IPR002110">
    <property type="entry name" value="Ankyrin_rpt"/>
</dbReference>
<evidence type="ECO:0000256" key="5">
    <source>
        <dbReference type="ARBA" id="ARBA00023136"/>
    </source>
</evidence>
<dbReference type="InterPro" id="IPR004331">
    <property type="entry name" value="SPX_dom"/>
</dbReference>
<dbReference type="InterPro" id="IPR004680">
    <property type="entry name" value="Cit_transptr-like_dom"/>
</dbReference>
<dbReference type="GO" id="GO:0005315">
    <property type="term" value="F:phosphate transmembrane transporter activity"/>
    <property type="evidence" value="ECO:0007669"/>
    <property type="project" value="TreeGrafter"/>
</dbReference>
<feature type="domain" description="SPX" evidence="8">
    <location>
        <begin position="482"/>
        <end position="757"/>
    </location>
</feature>
<name>A0A1Q9CTU7_SYMMI</name>